<keyword evidence="4" id="KW-0676">Redox-active center</keyword>
<gene>
    <name evidence="6" type="ORF">EYS08_02900</name>
</gene>
<dbReference type="Proteomes" id="UP000291819">
    <property type="component" value="Unassembled WGS sequence"/>
</dbReference>
<evidence type="ECO:0000256" key="3">
    <source>
        <dbReference type="ARBA" id="ARBA00023157"/>
    </source>
</evidence>
<dbReference type="PANTHER" id="PTHR42852">
    <property type="entry name" value="THIOL:DISULFIDE INTERCHANGE PROTEIN DSBE"/>
    <property type="match status" value="1"/>
</dbReference>
<dbReference type="GO" id="GO:0016209">
    <property type="term" value="F:antioxidant activity"/>
    <property type="evidence" value="ECO:0007669"/>
    <property type="project" value="InterPro"/>
</dbReference>
<accession>A0A4Q9HGM9</accession>
<evidence type="ECO:0000256" key="4">
    <source>
        <dbReference type="ARBA" id="ARBA00023284"/>
    </source>
</evidence>
<dbReference type="InterPro" id="IPR013766">
    <property type="entry name" value="Thioredoxin_domain"/>
</dbReference>
<dbReference type="AlphaFoldDB" id="A0A4Q9HGM9"/>
<comment type="subcellular location">
    <subcellularLocation>
        <location evidence="1">Cell envelope</location>
    </subcellularLocation>
</comment>
<dbReference type="OrthoDB" id="793244at2"/>
<evidence type="ECO:0000259" key="5">
    <source>
        <dbReference type="PROSITE" id="PS51352"/>
    </source>
</evidence>
<keyword evidence="7" id="KW-1185">Reference proteome</keyword>
<dbReference type="InterPro" id="IPR036249">
    <property type="entry name" value="Thioredoxin-like_sf"/>
</dbReference>
<dbReference type="InterPro" id="IPR050553">
    <property type="entry name" value="Thioredoxin_ResA/DsbE_sf"/>
</dbReference>
<keyword evidence="2" id="KW-0201">Cytochrome c-type biogenesis</keyword>
<sequence>MLKTIKPIVWAVPCLFFKGGGLPDFKLPLRLSVSGPGGCSLYSLYSFCLRFSLAGVFCIFSAFFVHGQDRAPGVLRIGDRIPDSVWNAVHTVSRGGVVAAESLAGYRGKLLILDFWSTWCGPCIRSLPELDSIGRRFGDRVQVVLVTKNTEAILGAFMKNSDYGRGVKLPFVLNDSLLNMRFPHKSISHQVFIDRDGVVRAITGVNGATLPHIEAILRGAPIDFPLKDDFSVRVKSEQK</sequence>
<reference evidence="6 7" key="1">
    <citation type="submission" date="2019-02" db="EMBL/GenBank/DDBJ databases">
        <title>Pedobacter kyonggii whole genome sequence analysis.</title>
        <authorList>
            <person name="Dahal R.H."/>
        </authorList>
    </citation>
    <scope>NUCLEOTIDE SEQUENCE [LARGE SCALE GENOMIC DNA]</scope>
    <source>
        <strain evidence="6 7">K-4-11-1</strain>
    </source>
</reference>
<dbReference type="PROSITE" id="PS51352">
    <property type="entry name" value="THIOREDOXIN_2"/>
    <property type="match status" value="1"/>
</dbReference>
<keyword evidence="3" id="KW-1015">Disulfide bond</keyword>
<evidence type="ECO:0000256" key="1">
    <source>
        <dbReference type="ARBA" id="ARBA00004196"/>
    </source>
</evidence>
<dbReference type="Gene3D" id="3.40.30.10">
    <property type="entry name" value="Glutaredoxin"/>
    <property type="match status" value="1"/>
</dbReference>
<name>A0A4Q9HGM9_9SPHI</name>
<dbReference type="SUPFAM" id="SSF52833">
    <property type="entry name" value="Thioredoxin-like"/>
    <property type="match status" value="1"/>
</dbReference>
<feature type="domain" description="Thioredoxin" evidence="5">
    <location>
        <begin position="75"/>
        <end position="222"/>
    </location>
</feature>
<dbReference type="EMBL" id="SIXF01000002">
    <property type="protein sequence ID" value="TBO44275.1"/>
    <property type="molecule type" value="Genomic_DNA"/>
</dbReference>
<comment type="caution">
    <text evidence="6">The sequence shown here is derived from an EMBL/GenBank/DDBJ whole genome shotgun (WGS) entry which is preliminary data.</text>
</comment>
<dbReference type="InterPro" id="IPR000866">
    <property type="entry name" value="AhpC/TSA"/>
</dbReference>
<dbReference type="PANTHER" id="PTHR42852:SF6">
    <property type="entry name" value="THIOL:DISULFIDE INTERCHANGE PROTEIN DSBE"/>
    <property type="match status" value="1"/>
</dbReference>
<dbReference type="CDD" id="cd02966">
    <property type="entry name" value="TlpA_like_family"/>
    <property type="match status" value="1"/>
</dbReference>
<dbReference type="Pfam" id="PF00578">
    <property type="entry name" value="AhpC-TSA"/>
    <property type="match status" value="1"/>
</dbReference>
<protein>
    <submittedName>
        <fullName evidence="6">TlpA family protein disulfide reductase</fullName>
    </submittedName>
</protein>
<proteinExistence type="predicted"/>
<organism evidence="6 7">
    <name type="scientific">Pedobacter kyonggii</name>
    <dbReference type="NCBI Taxonomy" id="1926871"/>
    <lineage>
        <taxon>Bacteria</taxon>
        <taxon>Pseudomonadati</taxon>
        <taxon>Bacteroidota</taxon>
        <taxon>Sphingobacteriia</taxon>
        <taxon>Sphingobacteriales</taxon>
        <taxon>Sphingobacteriaceae</taxon>
        <taxon>Pedobacter</taxon>
    </lineage>
</organism>
<dbReference type="GO" id="GO:0016491">
    <property type="term" value="F:oxidoreductase activity"/>
    <property type="evidence" value="ECO:0007669"/>
    <property type="project" value="InterPro"/>
</dbReference>
<evidence type="ECO:0000256" key="2">
    <source>
        <dbReference type="ARBA" id="ARBA00022748"/>
    </source>
</evidence>
<dbReference type="GO" id="GO:0017004">
    <property type="term" value="P:cytochrome complex assembly"/>
    <property type="evidence" value="ECO:0007669"/>
    <property type="project" value="UniProtKB-KW"/>
</dbReference>
<evidence type="ECO:0000313" key="7">
    <source>
        <dbReference type="Proteomes" id="UP000291819"/>
    </source>
</evidence>
<dbReference type="GO" id="GO:0030313">
    <property type="term" value="C:cell envelope"/>
    <property type="evidence" value="ECO:0007669"/>
    <property type="project" value="UniProtKB-SubCell"/>
</dbReference>
<evidence type="ECO:0000313" key="6">
    <source>
        <dbReference type="EMBL" id="TBO44275.1"/>
    </source>
</evidence>